<keyword evidence="4 8" id="KW-0812">Transmembrane</keyword>
<feature type="region of interest" description="Disordered" evidence="7">
    <location>
        <begin position="612"/>
        <end position="635"/>
    </location>
</feature>
<feature type="domain" description="Mechanosensitive ion channel MscS" evidence="10">
    <location>
        <begin position="440"/>
        <end position="505"/>
    </location>
</feature>
<dbReference type="InterPro" id="IPR045042">
    <property type="entry name" value="YnaI-like"/>
</dbReference>
<dbReference type="InterPro" id="IPR011014">
    <property type="entry name" value="MscS_channel_TM-2"/>
</dbReference>
<protein>
    <submittedName>
        <fullName evidence="12">MscS Mechanosensitive ion channel</fullName>
    </submittedName>
</protein>
<evidence type="ECO:0000313" key="13">
    <source>
        <dbReference type="Proteomes" id="UP000004848"/>
    </source>
</evidence>
<gene>
    <name evidence="12" type="ORF">SIAM614_17234</name>
</gene>
<name>A0P2B3_ROSAI</name>
<feature type="transmembrane region" description="Helical" evidence="8">
    <location>
        <begin position="390"/>
        <end position="411"/>
    </location>
</feature>
<keyword evidence="3" id="KW-1003">Cell membrane</keyword>
<comment type="caution">
    <text evidence="12">The sequence shown here is derived from an EMBL/GenBank/DDBJ whole genome shotgun (WGS) entry which is preliminary data.</text>
</comment>
<evidence type="ECO:0000256" key="3">
    <source>
        <dbReference type="ARBA" id="ARBA00022475"/>
    </source>
</evidence>
<evidence type="ECO:0000256" key="8">
    <source>
        <dbReference type="SAM" id="Phobius"/>
    </source>
</evidence>
<dbReference type="InterPro" id="IPR006685">
    <property type="entry name" value="MscS_channel_2nd"/>
</dbReference>
<dbReference type="Pfam" id="PF00924">
    <property type="entry name" value="MS_channel_2nd"/>
    <property type="match status" value="1"/>
</dbReference>
<evidence type="ECO:0000256" key="9">
    <source>
        <dbReference type="SAM" id="SignalP"/>
    </source>
</evidence>
<dbReference type="EMBL" id="AAUW01000026">
    <property type="protein sequence ID" value="EAV40777.1"/>
    <property type="molecule type" value="Genomic_DNA"/>
</dbReference>
<keyword evidence="5 8" id="KW-1133">Transmembrane helix</keyword>
<dbReference type="InterPro" id="IPR023408">
    <property type="entry name" value="MscS_beta-dom_sf"/>
</dbReference>
<dbReference type="AlphaFoldDB" id="A0P2B3"/>
<evidence type="ECO:0000256" key="7">
    <source>
        <dbReference type="SAM" id="MobiDB-lite"/>
    </source>
</evidence>
<comment type="similarity">
    <text evidence="2">Belongs to the MscS (TC 1.A.23) family.</text>
</comment>
<dbReference type="PANTHER" id="PTHR43634">
    <property type="entry name" value="OW CONDUCTANCE MECHANOSENSITIVE CHANNEL"/>
    <property type="match status" value="1"/>
</dbReference>
<dbReference type="SUPFAM" id="SSF82689">
    <property type="entry name" value="Mechanosensitive channel protein MscS (YggB), C-terminal domain"/>
    <property type="match status" value="1"/>
</dbReference>
<evidence type="ECO:0000256" key="4">
    <source>
        <dbReference type="ARBA" id="ARBA00022692"/>
    </source>
</evidence>
<feature type="signal peptide" evidence="9">
    <location>
        <begin position="1"/>
        <end position="36"/>
    </location>
</feature>
<evidence type="ECO:0000256" key="5">
    <source>
        <dbReference type="ARBA" id="ARBA00022989"/>
    </source>
</evidence>
<dbReference type="GO" id="GO:0005886">
    <property type="term" value="C:plasma membrane"/>
    <property type="evidence" value="ECO:0007669"/>
    <property type="project" value="UniProtKB-SubCell"/>
</dbReference>
<dbReference type="InterPro" id="IPR011066">
    <property type="entry name" value="MscS_channel_C_sf"/>
</dbReference>
<accession>A0P2B3</accession>
<feature type="transmembrane region" description="Helical" evidence="8">
    <location>
        <begin position="314"/>
        <end position="334"/>
    </location>
</feature>
<feature type="chain" id="PRO_5002628848" evidence="9">
    <location>
        <begin position="37"/>
        <end position="635"/>
    </location>
</feature>
<dbReference type="PANTHER" id="PTHR43634:SF2">
    <property type="entry name" value="LOW CONDUCTANCE MECHANOSENSITIVE CHANNEL YNAI"/>
    <property type="match status" value="1"/>
</dbReference>
<evidence type="ECO:0000256" key="6">
    <source>
        <dbReference type="ARBA" id="ARBA00023136"/>
    </source>
</evidence>
<dbReference type="GeneID" id="68849561"/>
<reference evidence="12 13" key="1">
    <citation type="submission" date="2006-05" db="EMBL/GenBank/DDBJ databases">
        <authorList>
            <person name="King G."/>
            <person name="Ferriera S."/>
            <person name="Johnson J."/>
            <person name="Kravitz S."/>
            <person name="Beeson K."/>
            <person name="Sutton G."/>
            <person name="Rogers Y.-H."/>
            <person name="Friedman R."/>
            <person name="Frazier M."/>
            <person name="Venter J.C."/>
        </authorList>
    </citation>
    <scope>NUCLEOTIDE SEQUENCE [LARGE SCALE GENOMIC DNA]</scope>
    <source>
        <strain evidence="13">ATCC 25650 / DSM 13394 / JCM 20685 / NBRC 16684 / NCIMB 2208 / IAM 12614 / B1</strain>
    </source>
</reference>
<dbReference type="GO" id="GO:0008381">
    <property type="term" value="F:mechanosensitive monoatomic ion channel activity"/>
    <property type="evidence" value="ECO:0007669"/>
    <property type="project" value="UniProtKB-ARBA"/>
</dbReference>
<dbReference type="SUPFAM" id="SSF82861">
    <property type="entry name" value="Mechanosensitive channel protein MscS (YggB), transmembrane region"/>
    <property type="match status" value="1"/>
</dbReference>
<dbReference type="Gene3D" id="3.30.70.100">
    <property type="match status" value="1"/>
</dbReference>
<feature type="transmembrane region" description="Helical" evidence="8">
    <location>
        <begin position="346"/>
        <end position="369"/>
    </location>
</feature>
<proteinExistence type="inferred from homology"/>
<dbReference type="SUPFAM" id="SSF50182">
    <property type="entry name" value="Sm-like ribonucleoproteins"/>
    <property type="match status" value="1"/>
</dbReference>
<dbReference type="OrthoDB" id="9814206at2"/>
<keyword evidence="9" id="KW-0732">Signal</keyword>
<dbReference type="Gene3D" id="2.30.30.60">
    <property type="match status" value="1"/>
</dbReference>
<feature type="domain" description="Mechanosensitive ion channel MscS C-terminal" evidence="11">
    <location>
        <begin position="517"/>
        <end position="599"/>
    </location>
</feature>
<evidence type="ECO:0000256" key="2">
    <source>
        <dbReference type="ARBA" id="ARBA00008017"/>
    </source>
</evidence>
<evidence type="ECO:0000259" key="10">
    <source>
        <dbReference type="Pfam" id="PF00924"/>
    </source>
</evidence>
<sequence>MKTGRLHQRPVTPLLHLLFLLSLVTAVLTGASGAWAQEPNPAAVVSQERVGKLDQERIALAREYLRDNPISPPDTSSPRATLESFVYIMNEVNTLWMSVRDSYDNSNRLFLSDEEQEKLVLVEALLSKAAQTFDLSDIPVTSRENASVEIALQLQEILDRIPAPLFEDIPGSPAGSSNKTGDQSSLPEHWTIPGTSITLIRQDTGERHGQYLFSKSSVERIPEDYAVVRVLPIKADRGEDLFEYYIYTPGNLVAPLWYDVIEAGPDFLHQHFADQAYWQWLALIGLLALYAIVLGYYVRWRRMRAVSVHEGTRIVHAILNPILVILAASLFRYLCEDQINITGTPLVAIGTVSTAIIWSATAWMVYQILQLFYVWFSSSSGAARDGLDVSLLRTGFRVFSLGIALIVLGYGATQIGIPIYGVIAGLGVGGLAIALAAQPTIENLIGGIILYADRMVRVGEFCQFDDLAGTVESIGIRSTRIRALDRTLITVANADLAKRKIINYSYRDQFHFRHKLGLRYETSQEALKRVLAAIHDYLEAHDKVVEDPLRVRLISFDDYAVTVDVYAYVQASNMADFLEIQEELLFGIREIVETNGSEIAYPSSTVYLSRDKGLQDGQAAGDSSPAGDNGETQAA</sequence>
<dbReference type="RefSeq" id="WP_006939454.1">
    <property type="nucleotide sequence ID" value="NZ_AAUW01000026.1"/>
</dbReference>
<dbReference type="Proteomes" id="UP000004848">
    <property type="component" value="Unassembled WGS sequence"/>
</dbReference>
<dbReference type="InterPro" id="IPR010920">
    <property type="entry name" value="LSM_dom_sf"/>
</dbReference>
<feature type="transmembrane region" description="Helical" evidence="8">
    <location>
        <begin position="277"/>
        <end position="298"/>
    </location>
</feature>
<evidence type="ECO:0000256" key="1">
    <source>
        <dbReference type="ARBA" id="ARBA00004651"/>
    </source>
</evidence>
<organism evidence="12 13">
    <name type="scientific">Roseibium aggregatum (strain ATCC 25650 / DSM 13394 / JCM 20685 / NBRC 16684 / NCIMB 2208 / IAM 12614 / B1)</name>
    <name type="common">Stappia aggregata</name>
    <dbReference type="NCBI Taxonomy" id="384765"/>
    <lineage>
        <taxon>Bacteria</taxon>
        <taxon>Pseudomonadati</taxon>
        <taxon>Pseudomonadota</taxon>
        <taxon>Alphaproteobacteria</taxon>
        <taxon>Hyphomicrobiales</taxon>
        <taxon>Stappiaceae</taxon>
        <taxon>Roseibium</taxon>
    </lineage>
</organism>
<evidence type="ECO:0000259" key="11">
    <source>
        <dbReference type="Pfam" id="PF21082"/>
    </source>
</evidence>
<evidence type="ECO:0000313" key="12">
    <source>
        <dbReference type="EMBL" id="EAV40777.1"/>
    </source>
</evidence>
<dbReference type="InterPro" id="IPR049278">
    <property type="entry name" value="MS_channel_C"/>
</dbReference>
<keyword evidence="6 8" id="KW-0472">Membrane</keyword>
<feature type="transmembrane region" description="Helical" evidence="8">
    <location>
        <begin position="417"/>
        <end position="437"/>
    </location>
</feature>
<dbReference type="eggNOG" id="COG0668">
    <property type="taxonomic scope" value="Bacteria"/>
</dbReference>
<comment type="subcellular location">
    <subcellularLocation>
        <location evidence="1">Cell membrane</location>
        <topology evidence="1">Multi-pass membrane protein</topology>
    </subcellularLocation>
</comment>
<dbReference type="Gene3D" id="1.10.287.1260">
    <property type="match status" value="1"/>
</dbReference>
<dbReference type="Pfam" id="PF21082">
    <property type="entry name" value="MS_channel_3rd"/>
    <property type="match status" value="1"/>
</dbReference>